<reference evidence="2" key="1">
    <citation type="submission" date="2016-03" db="EMBL/GenBank/DDBJ databases">
        <title>Mechanisms controlling the formation of the plant cell surface in tip-growing cells are functionally conserved among land plants.</title>
        <authorList>
            <person name="Honkanen S."/>
            <person name="Jones V.A."/>
            <person name="Morieri G."/>
            <person name="Champion C."/>
            <person name="Hetherington A.J."/>
            <person name="Kelly S."/>
            <person name="Saint-Marcoux D."/>
            <person name="Proust H."/>
            <person name="Prescott H."/>
            <person name="Dolan L."/>
        </authorList>
    </citation>
    <scope>NUCLEOTIDE SEQUENCE [LARGE SCALE GENOMIC DNA]</scope>
    <source>
        <tissue evidence="2">Whole gametophyte</tissue>
    </source>
</reference>
<dbReference type="PANTHER" id="PTHR38389:SF1">
    <property type="entry name" value="DNA-DIRECTED RNA POLYMERASE SUBUNIT BETA"/>
    <property type="match status" value="1"/>
</dbReference>
<comment type="caution">
    <text evidence="2">The sequence shown here is derived from an EMBL/GenBank/DDBJ whole genome shotgun (WGS) entry which is preliminary data.</text>
</comment>
<organism evidence="2 3">
    <name type="scientific">Marchantia polymorpha subsp. ruderalis</name>
    <dbReference type="NCBI Taxonomy" id="1480154"/>
    <lineage>
        <taxon>Eukaryota</taxon>
        <taxon>Viridiplantae</taxon>
        <taxon>Streptophyta</taxon>
        <taxon>Embryophyta</taxon>
        <taxon>Marchantiophyta</taxon>
        <taxon>Marchantiopsida</taxon>
        <taxon>Marchantiidae</taxon>
        <taxon>Marchantiales</taxon>
        <taxon>Marchantiaceae</taxon>
        <taxon>Marchantia</taxon>
    </lineage>
</organism>
<sequence length="205" mass="22745">MGPTAQALGSALPQITRTVTCFNPTSGKKFGNSFRPCELLRRPSAVHIRFLRQSVGRRKPAIVVRCERNSGETEEKSSDEDKPFFLSADFWLQVAIFLFAAGFVDAGFSGDWSRIGVLTKETEGELQMAAIGVVPLADLSRSPNASVNDAYKSSESSAFEMRESSLDFKRKDFEFPSLLHLRIQRVTSASSRCGMGNYLYGMPWN</sequence>
<dbReference type="AlphaFoldDB" id="A0A176W4F7"/>
<dbReference type="PANTHER" id="PTHR38389">
    <property type="entry name" value="DNA-DIRECTED RNA POLYMERASE SUBUNIT BETA"/>
    <property type="match status" value="1"/>
</dbReference>
<dbReference type="InterPro" id="IPR057209">
    <property type="entry name" value="DUF7887"/>
</dbReference>
<evidence type="ECO:0000259" key="1">
    <source>
        <dbReference type="Pfam" id="PF25397"/>
    </source>
</evidence>
<gene>
    <name evidence="2" type="ORF">AXG93_2334s1130</name>
</gene>
<protein>
    <recommendedName>
        <fullName evidence="1">DUF7887 domain-containing protein</fullName>
    </recommendedName>
</protein>
<dbReference type="Pfam" id="PF25397">
    <property type="entry name" value="DUF7887"/>
    <property type="match status" value="1"/>
</dbReference>
<proteinExistence type="predicted"/>
<feature type="domain" description="DUF7887" evidence="1">
    <location>
        <begin position="87"/>
        <end position="137"/>
    </location>
</feature>
<keyword evidence="3" id="KW-1185">Reference proteome</keyword>
<accession>A0A176W4F7</accession>
<evidence type="ECO:0000313" key="3">
    <source>
        <dbReference type="Proteomes" id="UP000077202"/>
    </source>
</evidence>
<dbReference type="EMBL" id="LVLJ01001809">
    <property type="protein sequence ID" value="OAE27889.1"/>
    <property type="molecule type" value="Genomic_DNA"/>
</dbReference>
<name>A0A176W4F7_MARPO</name>
<dbReference type="Proteomes" id="UP000077202">
    <property type="component" value="Unassembled WGS sequence"/>
</dbReference>
<evidence type="ECO:0000313" key="2">
    <source>
        <dbReference type="EMBL" id="OAE27889.1"/>
    </source>
</evidence>